<dbReference type="OrthoDB" id="9798201at2"/>
<accession>A0A2T0K924</accession>
<dbReference type="Proteomes" id="UP000239415">
    <property type="component" value="Unassembled WGS sequence"/>
</dbReference>
<evidence type="ECO:0000313" key="3">
    <source>
        <dbReference type="EMBL" id="PRX19574.1"/>
    </source>
</evidence>
<gene>
    <name evidence="3" type="ORF">CLV67_110326</name>
</gene>
<protein>
    <recommendedName>
        <fullName evidence="2">Glyoxalase/fosfomycin resistance/dioxygenase domain-containing protein</fullName>
    </recommendedName>
</protein>
<dbReference type="Pfam" id="PF00903">
    <property type="entry name" value="Glyoxalase"/>
    <property type="match status" value="1"/>
</dbReference>
<dbReference type="InterPro" id="IPR004360">
    <property type="entry name" value="Glyas_Fos-R_dOase_dom"/>
</dbReference>
<dbReference type="EMBL" id="PVMZ01000010">
    <property type="protein sequence ID" value="PRX19574.1"/>
    <property type="molecule type" value="Genomic_DNA"/>
</dbReference>
<evidence type="ECO:0000313" key="4">
    <source>
        <dbReference type="Proteomes" id="UP000239415"/>
    </source>
</evidence>
<dbReference type="RefSeq" id="WP_106322586.1">
    <property type="nucleotide sequence ID" value="NZ_BOMO01000048.1"/>
</dbReference>
<sequence length="88" mass="9577">MLSNLTVRDANGPGPLRQGTAPANGAGVEIVLKLDGVDDVTALYEHFRSRTSAVEPLRPQPWGLYDFRLRDPDGYYRRVTHGDAAGAP</sequence>
<proteinExistence type="predicted"/>
<dbReference type="InterPro" id="IPR029068">
    <property type="entry name" value="Glyas_Bleomycin-R_OHBP_Dase"/>
</dbReference>
<keyword evidence="4" id="KW-1185">Reference proteome</keyword>
<dbReference type="SUPFAM" id="SSF54593">
    <property type="entry name" value="Glyoxalase/Bleomycin resistance protein/Dihydroxybiphenyl dioxygenase"/>
    <property type="match status" value="1"/>
</dbReference>
<reference evidence="3 4" key="1">
    <citation type="submission" date="2018-03" db="EMBL/GenBank/DDBJ databases">
        <title>Genomic Encyclopedia of Archaeal and Bacterial Type Strains, Phase II (KMG-II): from individual species to whole genera.</title>
        <authorList>
            <person name="Goeker M."/>
        </authorList>
    </citation>
    <scope>NUCLEOTIDE SEQUENCE [LARGE SCALE GENOMIC DNA]</scope>
    <source>
        <strain evidence="3 4">DSM 43146</strain>
    </source>
</reference>
<dbReference type="Gene3D" id="3.10.180.10">
    <property type="entry name" value="2,3-Dihydroxybiphenyl 1,2-Dioxygenase, domain 1"/>
    <property type="match status" value="1"/>
</dbReference>
<evidence type="ECO:0000259" key="2">
    <source>
        <dbReference type="Pfam" id="PF00903"/>
    </source>
</evidence>
<dbReference type="AlphaFoldDB" id="A0A2T0K924"/>
<organism evidence="3 4">
    <name type="scientific">Actinoplanes italicus</name>
    <dbReference type="NCBI Taxonomy" id="113567"/>
    <lineage>
        <taxon>Bacteria</taxon>
        <taxon>Bacillati</taxon>
        <taxon>Actinomycetota</taxon>
        <taxon>Actinomycetes</taxon>
        <taxon>Micromonosporales</taxon>
        <taxon>Micromonosporaceae</taxon>
        <taxon>Actinoplanes</taxon>
    </lineage>
</organism>
<evidence type="ECO:0000256" key="1">
    <source>
        <dbReference type="SAM" id="MobiDB-lite"/>
    </source>
</evidence>
<name>A0A2T0K924_9ACTN</name>
<feature type="domain" description="Glyoxalase/fosfomycin resistance/dioxygenase" evidence="2">
    <location>
        <begin position="27"/>
        <end position="75"/>
    </location>
</feature>
<feature type="region of interest" description="Disordered" evidence="1">
    <location>
        <begin position="1"/>
        <end position="22"/>
    </location>
</feature>
<comment type="caution">
    <text evidence="3">The sequence shown here is derived from an EMBL/GenBank/DDBJ whole genome shotgun (WGS) entry which is preliminary data.</text>
</comment>